<evidence type="ECO:0000259" key="2">
    <source>
        <dbReference type="Pfam" id="PF13843"/>
    </source>
</evidence>
<protein>
    <recommendedName>
        <fullName evidence="2">PiggyBac transposable element-derived protein domain-containing protein</fullName>
    </recommendedName>
</protein>
<proteinExistence type="predicted"/>
<feature type="compositionally biased region" description="Basic and acidic residues" evidence="1">
    <location>
        <begin position="1"/>
        <end position="10"/>
    </location>
</feature>
<accession>A0A8K0DKK6</accession>
<dbReference type="Proteomes" id="UP000801492">
    <property type="component" value="Unassembled WGS sequence"/>
</dbReference>
<gene>
    <name evidence="3" type="ORF">ILUMI_04030</name>
</gene>
<keyword evidence="4" id="KW-1185">Reference proteome</keyword>
<feature type="compositionally biased region" description="Acidic residues" evidence="1">
    <location>
        <begin position="80"/>
        <end position="92"/>
    </location>
</feature>
<feature type="compositionally biased region" description="Low complexity" evidence="1">
    <location>
        <begin position="19"/>
        <end position="32"/>
    </location>
</feature>
<organism evidence="3 4">
    <name type="scientific">Ignelater luminosus</name>
    <name type="common">Cucubano</name>
    <name type="synonym">Pyrophorus luminosus</name>
    <dbReference type="NCBI Taxonomy" id="2038154"/>
    <lineage>
        <taxon>Eukaryota</taxon>
        <taxon>Metazoa</taxon>
        <taxon>Ecdysozoa</taxon>
        <taxon>Arthropoda</taxon>
        <taxon>Hexapoda</taxon>
        <taxon>Insecta</taxon>
        <taxon>Pterygota</taxon>
        <taxon>Neoptera</taxon>
        <taxon>Endopterygota</taxon>
        <taxon>Coleoptera</taxon>
        <taxon>Polyphaga</taxon>
        <taxon>Elateriformia</taxon>
        <taxon>Elateroidea</taxon>
        <taxon>Elateridae</taxon>
        <taxon>Agrypninae</taxon>
        <taxon>Pyrophorini</taxon>
        <taxon>Ignelater</taxon>
    </lineage>
</organism>
<comment type="caution">
    <text evidence="3">The sequence shown here is derived from an EMBL/GenBank/DDBJ whole genome shotgun (WGS) entry which is preliminary data.</text>
</comment>
<feature type="region of interest" description="Disordered" evidence="1">
    <location>
        <begin position="80"/>
        <end position="114"/>
    </location>
</feature>
<dbReference type="PANTHER" id="PTHR46599:SF6">
    <property type="entry name" value="DUAL SPECIFICITY PHOSPHATASE 26"/>
    <property type="match status" value="1"/>
</dbReference>
<evidence type="ECO:0000313" key="4">
    <source>
        <dbReference type="Proteomes" id="UP000801492"/>
    </source>
</evidence>
<evidence type="ECO:0000256" key="1">
    <source>
        <dbReference type="SAM" id="MobiDB-lite"/>
    </source>
</evidence>
<dbReference type="PANTHER" id="PTHR46599">
    <property type="entry name" value="PIGGYBAC TRANSPOSABLE ELEMENT-DERIVED PROTEIN 4"/>
    <property type="match status" value="1"/>
</dbReference>
<dbReference type="Pfam" id="PF13843">
    <property type="entry name" value="DDE_Tnp_1_7"/>
    <property type="match status" value="1"/>
</dbReference>
<dbReference type="EMBL" id="VTPC01001383">
    <property type="protein sequence ID" value="KAF2902155.1"/>
    <property type="molecule type" value="Genomic_DNA"/>
</dbReference>
<dbReference type="AlphaFoldDB" id="A0A8K0DKK6"/>
<dbReference type="InterPro" id="IPR029526">
    <property type="entry name" value="PGBD"/>
</dbReference>
<evidence type="ECO:0000313" key="3">
    <source>
        <dbReference type="EMBL" id="KAF2902155.1"/>
    </source>
</evidence>
<reference evidence="3" key="1">
    <citation type="submission" date="2019-08" db="EMBL/GenBank/DDBJ databases">
        <title>The genome of the North American firefly Photinus pyralis.</title>
        <authorList>
            <consortium name="Photinus pyralis genome working group"/>
            <person name="Fallon T.R."/>
            <person name="Sander Lower S.E."/>
            <person name="Weng J.-K."/>
        </authorList>
    </citation>
    <scope>NUCLEOTIDE SEQUENCE</scope>
    <source>
        <strain evidence="3">TRF0915ILg1</strain>
        <tissue evidence="3">Whole body</tissue>
    </source>
</reference>
<feature type="region of interest" description="Disordered" evidence="1">
    <location>
        <begin position="1"/>
        <end position="46"/>
    </location>
</feature>
<feature type="domain" description="PiggyBac transposable element-derived protein" evidence="2">
    <location>
        <begin position="184"/>
        <end position="301"/>
    </location>
</feature>
<sequence>MAIDSKAKGDEDVEDNLASTSTSSTHPSYASSDDVEESATRDDLEDDVLDQELVNLIMANKRGLSDAELELELHGLPEDCSDLESNVSDEDLSPASDSDKDFISRPSSSSNSDENLECAISRKLYMFYRKKKRDRGRGILRGKRRAVGQLRGRSSNFISYASEASTSNYSQPESKNATSEVCVTTFQNSPVFSQTMGRNRFKEILRYLRFDMKNSRPERQKTNKFALVSETWNKFIKNCLLCYKPEQDVTVNEQLFSSKARCNFTQFMANRPDKFGIKFWMLADVKPKYMYKAFPYLGKDELSPEG</sequence>
<feature type="compositionally biased region" description="Acidic residues" evidence="1">
    <location>
        <begin position="33"/>
        <end position="46"/>
    </location>
</feature>
<name>A0A8K0DKK6_IGNLU</name>